<keyword evidence="2" id="KW-1185">Reference proteome</keyword>
<accession>A0A8S4AB87</accession>
<sequence length="107" mass="11854">MDSTISKVFFLQKNTPCMINAYSFSGPDNISGHVPKDCEGELTGNSHTYRQPLSQVFIPTCLKAPTIIRRVSSTKFLGAHFSEDLSWTTNTSSLAKRVTNDFTSFAD</sequence>
<name>A0A8S4AB87_9TELE</name>
<evidence type="ECO:0000313" key="2">
    <source>
        <dbReference type="Proteomes" id="UP000677803"/>
    </source>
</evidence>
<gene>
    <name evidence="1" type="ORF">MMEN_LOCUS2574</name>
</gene>
<reference evidence="1" key="1">
    <citation type="submission" date="2021-05" db="EMBL/GenBank/DDBJ databases">
        <authorList>
            <person name="Tigano A."/>
        </authorList>
    </citation>
    <scope>NUCLEOTIDE SEQUENCE</scope>
</reference>
<evidence type="ECO:0000313" key="1">
    <source>
        <dbReference type="EMBL" id="CAG5865933.1"/>
    </source>
</evidence>
<comment type="caution">
    <text evidence="1">The sequence shown here is derived from an EMBL/GenBank/DDBJ whole genome shotgun (WGS) entry which is preliminary data.</text>
</comment>
<dbReference type="Proteomes" id="UP000677803">
    <property type="component" value="Unassembled WGS sequence"/>
</dbReference>
<dbReference type="EMBL" id="CAJRST010001113">
    <property type="protein sequence ID" value="CAG5865933.1"/>
    <property type="molecule type" value="Genomic_DNA"/>
</dbReference>
<protein>
    <submittedName>
        <fullName evidence="1">(Atlantic silverside) hypothetical protein</fullName>
    </submittedName>
</protein>
<dbReference type="AlphaFoldDB" id="A0A8S4AB87"/>
<organism evidence="1 2">
    <name type="scientific">Menidia menidia</name>
    <name type="common">Atlantic silverside</name>
    <dbReference type="NCBI Taxonomy" id="238744"/>
    <lineage>
        <taxon>Eukaryota</taxon>
        <taxon>Metazoa</taxon>
        <taxon>Chordata</taxon>
        <taxon>Craniata</taxon>
        <taxon>Vertebrata</taxon>
        <taxon>Euteleostomi</taxon>
        <taxon>Actinopterygii</taxon>
        <taxon>Neopterygii</taxon>
        <taxon>Teleostei</taxon>
        <taxon>Neoteleostei</taxon>
        <taxon>Acanthomorphata</taxon>
        <taxon>Ovalentaria</taxon>
        <taxon>Atherinomorphae</taxon>
        <taxon>Atheriniformes</taxon>
        <taxon>Atherinopsidae</taxon>
        <taxon>Menidiinae</taxon>
        <taxon>Menidia</taxon>
    </lineage>
</organism>
<proteinExistence type="predicted"/>
<dbReference type="OrthoDB" id="8447068at2759"/>